<dbReference type="AlphaFoldDB" id="A0AAE2ZQJ8"/>
<sequence length="323" mass="36191">MKRFLLKNAIRGERIWDSLKPSRKTDSVYIDPFIGYASPEGLHVRGRVLNGSPVADLPADSSRWSNLRNMIARFITHEIPDIEVVVEGLSTTTDEEGYFAIDVPVGDGERTAVEASLPGHEASASLSVVIPHDKARFGIISDIDDTLIRTQAWSLKRNIYNTLTGNVASRQVFPDSVAFLKALHDGVNPVFYISSSPWNLHAFLVEIFRRNNLIHGPLFLRDLGISEDRFIKGSHGEHKGSMIDKVLEANPSLRFILIGDTGQHDPEIYHAAVARHPDRFLAAWFRVAGREVDARDRQWIEKIRGLGVEAHARERFETGILSV</sequence>
<proteinExistence type="predicted"/>
<accession>A0AAE2ZQJ8</accession>
<dbReference type="Pfam" id="PF09949">
    <property type="entry name" value="APP1_cat"/>
    <property type="match status" value="1"/>
</dbReference>
<dbReference type="GO" id="GO:0008195">
    <property type="term" value="F:phosphatidate phosphatase activity"/>
    <property type="evidence" value="ECO:0007669"/>
    <property type="project" value="InterPro"/>
</dbReference>
<dbReference type="PANTHER" id="PTHR28208:SF3">
    <property type="entry name" value="PHOSPHATIDATE PHOSPHATASE APP1"/>
    <property type="match status" value="1"/>
</dbReference>
<evidence type="ECO:0000313" key="3">
    <source>
        <dbReference type="Proteomes" id="UP001196509"/>
    </source>
</evidence>
<evidence type="ECO:0000313" key="2">
    <source>
        <dbReference type="EMBL" id="MBW8640316.1"/>
    </source>
</evidence>
<name>A0AAE2ZQJ8_9HYPH</name>
<dbReference type="PANTHER" id="PTHR28208">
    <property type="entry name" value="PHOSPHATIDATE PHOSPHATASE APP1"/>
    <property type="match status" value="1"/>
</dbReference>
<dbReference type="InterPro" id="IPR052935">
    <property type="entry name" value="Mg2+_PAP"/>
</dbReference>
<dbReference type="InterPro" id="IPR036412">
    <property type="entry name" value="HAD-like_sf"/>
</dbReference>
<organism evidence="2 3">
    <name type="scientific">Flavimaribacter sediminis</name>
    <dbReference type="NCBI Taxonomy" id="2865987"/>
    <lineage>
        <taxon>Bacteria</taxon>
        <taxon>Pseudomonadati</taxon>
        <taxon>Pseudomonadota</taxon>
        <taxon>Alphaproteobacteria</taxon>
        <taxon>Hyphomicrobiales</taxon>
        <taxon>Rhizobiaceae</taxon>
        <taxon>Flavimaribacter</taxon>
    </lineage>
</organism>
<protein>
    <submittedName>
        <fullName evidence="2">DUF2183 domain-containing protein</fullName>
    </submittedName>
</protein>
<dbReference type="InterPro" id="IPR019236">
    <property type="entry name" value="APP1_cat"/>
</dbReference>
<dbReference type="RefSeq" id="WP_220231053.1">
    <property type="nucleotide sequence ID" value="NZ_JAICBX010000006.1"/>
</dbReference>
<comment type="caution">
    <text evidence="2">The sequence shown here is derived from an EMBL/GenBank/DDBJ whole genome shotgun (WGS) entry which is preliminary data.</text>
</comment>
<reference evidence="2" key="1">
    <citation type="submission" date="2021-08" db="EMBL/GenBank/DDBJ databases">
        <title>Hoeflea bacterium WL0058 sp. nov., isolated from the sediment.</title>
        <authorList>
            <person name="Wang L."/>
            <person name="Zhang D."/>
        </authorList>
    </citation>
    <scope>NUCLEOTIDE SEQUENCE</scope>
    <source>
        <strain evidence="2">WL0058</strain>
    </source>
</reference>
<evidence type="ECO:0000259" key="1">
    <source>
        <dbReference type="Pfam" id="PF09949"/>
    </source>
</evidence>
<feature type="domain" description="Phosphatidate phosphatase APP1 catalytic" evidence="1">
    <location>
        <begin position="137"/>
        <end position="286"/>
    </location>
</feature>
<gene>
    <name evidence="2" type="ORF">K1W69_24200</name>
</gene>
<dbReference type="Proteomes" id="UP001196509">
    <property type="component" value="Unassembled WGS sequence"/>
</dbReference>
<dbReference type="SUPFAM" id="SSF56784">
    <property type="entry name" value="HAD-like"/>
    <property type="match status" value="1"/>
</dbReference>
<keyword evidence="3" id="KW-1185">Reference proteome</keyword>
<dbReference type="EMBL" id="JAICBX010000006">
    <property type="protein sequence ID" value="MBW8640316.1"/>
    <property type="molecule type" value="Genomic_DNA"/>
</dbReference>